<protein>
    <submittedName>
        <fullName evidence="2">Uncharacterized protein</fullName>
    </submittedName>
</protein>
<reference evidence="2" key="1">
    <citation type="submission" date="2020-10" db="EMBL/GenBank/DDBJ databases">
        <authorList>
            <person name="Kikuchi T."/>
        </authorList>
    </citation>
    <scope>NUCLEOTIDE SEQUENCE</scope>
    <source>
        <strain evidence="2">NKZ352</strain>
    </source>
</reference>
<accession>A0A8S1H101</accession>
<feature type="compositionally biased region" description="Polar residues" evidence="1">
    <location>
        <begin position="200"/>
        <end position="209"/>
    </location>
</feature>
<organism evidence="2 3">
    <name type="scientific">Caenorhabditis auriculariae</name>
    <dbReference type="NCBI Taxonomy" id="2777116"/>
    <lineage>
        <taxon>Eukaryota</taxon>
        <taxon>Metazoa</taxon>
        <taxon>Ecdysozoa</taxon>
        <taxon>Nematoda</taxon>
        <taxon>Chromadorea</taxon>
        <taxon>Rhabditida</taxon>
        <taxon>Rhabditina</taxon>
        <taxon>Rhabditomorpha</taxon>
        <taxon>Rhabditoidea</taxon>
        <taxon>Rhabditidae</taxon>
        <taxon>Peloderinae</taxon>
        <taxon>Caenorhabditis</taxon>
    </lineage>
</organism>
<evidence type="ECO:0000313" key="3">
    <source>
        <dbReference type="Proteomes" id="UP000835052"/>
    </source>
</evidence>
<gene>
    <name evidence="2" type="ORF">CAUJ_LOCUS4723</name>
</gene>
<feature type="region of interest" description="Disordered" evidence="1">
    <location>
        <begin position="253"/>
        <end position="281"/>
    </location>
</feature>
<proteinExistence type="predicted"/>
<sequence>MLPSIKEKGSSPDSPNYSRFALIAHVDYFETKDICQKLETFEEYHDCEVIIKRPIPDPKNLIILEAWVKRDKVRNVRKNLKELFEQYCREKKIQIHEYALLYPEQRCGNDSASTDHQQSASDLSDEGGGSTSVSDDRDEASEVSTGSSSQTVFHELPSREYCTCMLKLAEYILNAPSEGDPENQAGFEESSESHVRATSPPASAASQHSGLESFPFSKCSCLKKLARRILWKTLDDGVAPCECDECRSIDSDGQSIVSDSTSIQTSERNSDGRSFVSESTSIQTSESSTLLSSLSITADSPTVSQYEENERRLGILPHPGLSSGVKAPRWHSIIFQHPSPAHGHDERICLCHTERPACTCQFCEHVRTYRPPGESPLPNIE</sequence>
<feature type="compositionally biased region" description="Polar residues" evidence="1">
    <location>
        <begin position="142"/>
        <end position="151"/>
    </location>
</feature>
<evidence type="ECO:0000313" key="2">
    <source>
        <dbReference type="EMBL" id="CAD6188804.1"/>
    </source>
</evidence>
<feature type="compositionally biased region" description="Polar residues" evidence="1">
    <location>
        <begin position="253"/>
        <end position="267"/>
    </location>
</feature>
<feature type="region of interest" description="Disordered" evidence="1">
    <location>
        <begin position="177"/>
        <end position="209"/>
    </location>
</feature>
<feature type="compositionally biased region" description="Polar residues" evidence="1">
    <location>
        <begin position="108"/>
        <end position="122"/>
    </location>
</feature>
<keyword evidence="3" id="KW-1185">Reference proteome</keyword>
<feature type="region of interest" description="Disordered" evidence="1">
    <location>
        <begin position="107"/>
        <end position="151"/>
    </location>
</feature>
<comment type="caution">
    <text evidence="2">The sequence shown here is derived from an EMBL/GenBank/DDBJ whole genome shotgun (WGS) entry which is preliminary data.</text>
</comment>
<dbReference type="AlphaFoldDB" id="A0A8S1H101"/>
<dbReference type="EMBL" id="CAJGYM010000009">
    <property type="protein sequence ID" value="CAD6188804.1"/>
    <property type="molecule type" value="Genomic_DNA"/>
</dbReference>
<dbReference type="Proteomes" id="UP000835052">
    <property type="component" value="Unassembled WGS sequence"/>
</dbReference>
<evidence type="ECO:0000256" key="1">
    <source>
        <dbReference type="SAM" id="MobiDB-lite"/>
    </source>
</evidence>
<name>A0A8S1H101_9PELO</name>